<feature type="binding site" evidence="7 8">
    <location>
        <position position="43"/>
    </location>
    <ligand>
        <name>S-adenosyl-L-methionine</name>
        <dbReference type="ChEBI" id="CHEBI:59789"/>
    </ligand>
</feature>
<dbReference type="FunFam" id="3.40.50.150:FF:000023">
    <property type="entry name" value="Ribosomal RNA small subunit methyltransferase A"/>
    <property type="match status" value="1"/>
</dbReference>
<dbReference type="PANTHER" id="PTHR11727">
    <property type="entry name" value="DIMETHYLADENOSINE TRANSFERASE"/>
    <property type="match status" value="1"/>
</dbReference>
<feature type="domain" description="Ribosomal RNA adenine methylase transferase N-terminal" evidence="9">
    <location>
        <begin position="50"/>
        <end position="222"/>
    </location>
</feature>
<dbReference type="EC" id="2.1.1.182" evidence="7"/>
<dbReference type="eggNOG" id="COG0030">
    <property type="taxonomic scope" value="Bacteria"/>
</dbReference>
<organism evidence="10 11">
    <name type="scientific">Caenispirillum salinarum AK4</name>
    <dbReference type="NCBI Taxonomy" id="1238182"/>
    <lineage>
        <taxon>Bacteria</taxon>
        <taxon>Pseudomonadati</taxon>
        <taxon>Pseudomonadota</taxon>
        <taxon>Alphaproteobacteria</taxon>
        <taxon>Rhodospirillales</taxon>
        <taxon>Novispirillaceae</taxon>
        <taxon>Caenispirillum</taxon>
    </lineage>
</organism>
<dbReference type="Gene3D" id="1.10.8.100">
    <property type="entry name" value="Ribosomal RNA adenine dimethylase-like, domain 2"/>
    <property type="match status" value="1"/>
</dbReference>
<keyword evidence="6 7" id="KW-0694">RNA-binding</keyword>
<keyword evidence="5 7" id="KW-0949">S-adenosyl-L-methionine</keyword>
<dbReference type="CDD" id="cd02440">
    <property type="entry name" value="AdoMet_MTases"/>
    <property type="match status" value="1"/>
</dbReference>
<reference evidence="10 11" key="1">
    <citation type="journal article" date="2013" name="Genome Announc.">
        <title>Draft Genome Sequence of an Alphaproteobacterium, Caenispirillum salinarum AK4(T), Isolated from a Solar Saltern.</title>
        <authorList>
            <person name="Khatri I."/>
            <person name="Singh A."/>
            <person name="Korpole S."/>
            <person name="Pinnaka A.K."/>
            <person name="Subramanian S."/>
        </authorList>
    </citation>
    <scope>NUCLEOTIDE SEQUENCE [LARGE SCALE GENOMIC DNA]</scope>
    <source>
        <strain evidence="10 11">AK4</strain>
    </source>
</reference>
<feature type="binding site" evidence="7 8">
    <location>
        <position position="137"/>
    </location>
    <ligand>
        <name>S-adenosyl-L-methionine</name>
        <dbReference type="ChEBI" id="CHEBI:59789"/>
    </ligand>
</feature>
<dbReference type="InterPro" id="IPR020596">
    <property type="entry name" value="rRNA_Ade_Mease_Trfase_CS"/>
</dbReference>
<sequence>MTRSQTTLHDAAPGEALAADGLPPLRDVIARHDLAARKSLGQNFLLDLNLTGRIARAAGAIDDGTVVEIGPGPGGLTRALLYAGARKVIAIERDPRALPALAEIAERWPGRLEVIEADALEVDVTALGDGPRRIVANLPYNVATPLLLGWLKRLDTLAGMTLMFQKEVVDRLVAKPRTKDYGRLSVITQWLCHVEPVFDINPRAFTPPPKVVSTVVNLTPRSQPLCDADFATLEKVTAAAFGQRRKMLRASLKTLAGGDGEAPCARAGLAPTARAEELSVEDFCALARCL</sequence>
<keyword evidence="1 7" id="KW-0963">Cytoplasm</keyword>
<evidence type="ECO:0000256" key="5">
    <source>
        <dbReference type="ARBA" id="ARBA00022691"/>
    </source>
</evidence>
<dbReference type="GO" id="GO:0005829">
    <property type="term" value="C:cytosol"/>
    <property type="evidence" value="ECO:0007669"/>
    <property type="project" value="TreeGrafter"/>
</dbReference>
<evidence type="ECO:0000256" key="4">
    <source>
        <dbReference type="ARBA" id="ARBA00022679"/>
    </source>
</evidence>
<comment type="subcellular location">
    <subcellularLocation>
        <location evidence="7">Cytoplasm</location>
    </subcellularLocation>
</comment>
<dbReference type="PROSITE" id="PS51689">
    <property type="entry name" value="SAM_RNA_A_N6_MT"/>
    <property type="match status" value="1"/>
</dbReference>
<comment type="catalytic activity">
    <reaction evidence="7">
        <text>adenosine(1518)/adenosine(1519) in 16S rRNA + 4 S-adenosyl-L-methionine = N(6)-dimethyladenosine(1518)/N(6)-dimethyladenosine(1519) in 16S rRNA + 4 S-adenosyl-L-homocysteine + 4 H(+)</text>
        <dbReference type="Rhea" id="RHEA:19609"/>
        <dbReference type="Rhea" id="RHEA-COMP:10232"/>
        <dbReference type="Rhea" id="RHEA-COMP:10233"/>
        <dbReference type="ChEBI" id="CHEBI:15378"/>
        <dbReference type="ChEBI" id="CHEBI:57856"/>
        <dbReference type="ChEBI" id="CHEBI:59789"/>
        <dbReference type="ChEBI" id="CHEBI:74411"/>
        <dbReference type="ChEBI" id="CHEBI:74493"/>
        <dbReference type="EC" id="2.1.1.182"/>
    </reaction>
</comment>
<dbReference type="HAMAP" id="MF_00607">
    <property type="entry name" value="16SrRNA_methyltr_A"/>
    <property type="match status" value="1"/>
</dbReference>
<dbReference type="InterPro" id="IPR020598">
    <property type="entry name" value="rRNA_Ade_methylase_Trfase_N"/>
</dbReference>
<dbReference type="OrthoDB" id="9814755at2"/>
<dbReference type="PATRIC" id="fig|1238182.3.peg.2239"/>
<evidence type="ECO:0000256" key="7">
    <source>
        <dbReference type="HAMAP-Rule" id="MF_00607"/>
    </source>
</evidence>
<comment type="function">
    <text evidence="7">Specifically dimethylates two adjacent adenosines (A1518 and A1519) in the loop of a conserved hairpin near the 3'-end of 16S rRNA in the 30S particle. May play a critical role in biogenesis of 30S subunits.</text>
</comment>
<dbReference type="InterPro" id="IPR011530">
    <property type="entry name" value="rRNA_adenine_dimethylase"/>
</dbReference>
<comment type="caution">
    <text evidence="10">The sequence shown here is derived from an EMBL/GenBank/DDBJ whole genome shotgun (WGS) entry which is preliminary data.</text>
</comment>
<proteinExistence type="inferred from homology"/>
<evidence type="ECO:0000256" key="6">
    <source>
        <dbReference type="ARBA" id="ARBA00022884"/>
    </source>
</evidence>
<dbReference type="PROSITE" id="PS01131">
    <property type="entry name" value="RRNA_A_DIMETH"/>
    <property type="match status" value="1"/>
</dbReference>
<dbReference type="RefSeq" id="WP_009540683.1">
    <property type="nucleotide sequence ID" value="NZ_ANHY01000009.1"/>
</dbReference>
<feature type="binding site" evidence="7 8">
    <location>
        <position position="70"/>
    </location>
    <ligand>
        <name>S-adenosyl-L-methionine</name>
        <dbReference type="ChEBI" id="CHEBI:59789"/>
    </ligand>
</feature>
<evidence type="ECO:0000256" key="2">
    <source>
        <dbReference type="ARBA" id="ARBA00022552"/>
    </source>
</evidence>
<dbReference type="GO" id="GO:0003723">
    <property type="term" value="F:RNA binding"/>
    <property type="evidence" value="ECO:0007669"/>
    <property type="project" value="UniProtKB-UniRule"/>
</dbReference>
<dbReference type="STRING" id="1238182.C882_4575"/>
<evidence type="ECO:0000259" key="9">
    <source>
        <dbReference type="SMART" id="SM00650"/>
    </source>
</evidence>
<dbReference type="InterPro" id="IPR029063">
    <property type="entry name" value="SAM-dependent_MTases_sf"/>
</dbReference>
<dbReference type="FunFam" id="1.10.8.100:FF:000001">
    <property type="entry name" value="Ribosomal RNA small subunit methyltransferase A"/>
    <property type="match status" value="1"/>
</dbReference>
<evidence type="ECO:0000313" key="10">
    <source>
        <dbReference type="EMBL" id="EKV30175.1"/>
    </source>
</evidence>
<dbReference type="GO" id="GO:0052908">
    <property type="term" value="F:16S rRNA (adenine(1518)-N(6)/adenine(1519)-N(6))-dimethyltransferase activity"/>
    <property type="evidence" value="ECO:0007669"/>
    <property type="project" value="UniProtKB-EC"/>
</dbReference>
<dbReference type="Proteomes" id="UP000009881">
    <property type="component" value="Unassembled WGS sequence"/>
</dbReference>
<dbReference type="PANTHER" id="PTHR11727:SF7">
    <property type="entry name" value="DIMETHYLADENOSINE TRANSFERASE-RELATED"/>
    <property type="match status" value="1"/>
</dbReference>
<keyword evidence="3 7" id="KW-0489">Methyltransferase</keyword>
<name>K9GW54_9PROT</name>
<keyword evidence="2 7" id="KW-0698">rRNA processing</keyword>
<comment type="similarity">
    <text evidence="7">Belongs to the class I-like SAM-binding methyltransferase superfamily. rRNA adenine N(6)-methyltransferase family. RsmA subfamily.</text>
</comment>
<dbReference type="AlphaFoldDB" id="K9GW54"/>
<feature type="binding site" evidence="7 8">
    <location>
        <position position="45"/>
    </location>
    <ligand>
        <name>S-adenosyl-L-methionine</name>
        <dbReference type="ChEBI" id="CHEBI:59789"/>
    </ligand>
</feature>
<dbReference type="NCBIfam" id="TIGR00755">
    <property type="entry name" value="ksgA"/>
    <property type="match status" value="1"/>
</dbReference>
<gene>
    <name evidence="7" type="primary">rsmA</name>
    <name evidence="7" type="synonym">ksgA</name>
    <name evidence="10" type="ORF">C882_4575</name>
</gene>
<keyword evidence="11" id="KW-1185">Reference proteome</keyword>
<evidence type="ECO:0000256" key="1">
    <source>
        <dbReference type="ARBA" id="ARBA00022490"/>
    </source>
</evidence>
<dbReference type="SMART" id="SM00650">
    <property type="entry name" value="rADc"/>
    <property type="match status" value="1"/>
</dbReference>
<evidence type="ECO:0000256" key="3">
    <source>
        <dbReference type="ARBA" id="ARBA00022603"/>
    </source>
</evidence>
<accession>K9GW54</accession>
<feature type="binding site" evidence="7 8">
    <location>
        <position position="92"/>
    </location>
    <ligand>
        <name>S-adenosyl-L-methionine</name>
        <dbReference type="ChEBI" id="CHEBI:59789"/>
    </ligand>
</feature>
<dbReference type="Gene3D" id="3.40.50.150">
    <property type="entry name" value="Vaccinia Virus protein VP39"/>
    <property type="match status" value="1"/>
</dbReference>
<dbReference type="InterPro" id="IPR023165">
    <property type="entry name" value="rRNA_Ade_diMease-like_C"/>
</dbReference>
<dbReference type="SUPFAM" id="SSF53335">
    <property type="entry name" value="S-adenosyl-L-methionine-dependent methyltransferases"/>
    <property type="match status" value="1"/>
</dbReference>
<feature type="binding site" evidence="7 8">
    <location>
        <position position="118"/>
    </location>
    <ligand>
        <name>S-adenosyl-L-methionine</name>
        <dbReference type="ChEBI" id="CHEBI:59789"/>
    </ligand>
</feature>
<dbReference type="InterPro" id="IPR001737">
    <property type="entry name" value="KsgA/Erm"/>
</dbReference>
<dbReference type="Pfam" id="PF00398">
    <property type="entry name" value="RrnaAD"/>
    <property type="match status" value="1"/>
</dbReference>
<dbReference type="EMBL" id="ANHY01000009">
    <property type="protein sequence ID" value="EKV30175.1"/>
    <property type="molecule type" value="Genomic_DNA"/>
</dbReference>
<evidence type="ECO:0000313" key="11">
    <source>
        <dbReference type="Proteomes" id="UP000009881"/>
    </source>
</evidence>
<keyword evidence="4 7" id="KW-0808">Transferase</keyword>
<protein>
    <recommendedName>
        <fullName evidence="7">Ribosomal RNA small subunit methyltransferase A</fullName>
        <ecNumber evidence="7">2.1.1.182</ecNumber>
    </recommendedName>
    <alternativeName>
        <fullName evidence="7">16S rRNA (adenine(1518)-N(6)/adenine(1519)-N(6))-dimethyltransferase</fullName>
    </alternativeName>
    <alternativeName>
        <fullName evidence="7">16S rRNA dimethyladenosine transferase</fullName>
    </alternativeName>
    <alternativeName>
        <fullName evidence="7">16S rRNA dimethylase</fullName>
    </alternativeName>
    <alternativeName>
        <fullName evidence="7">S-adenosylmethionine-6-N', N'-adenosyl(rRNA) dimethyltransferase</fullName>
    </alternativeName>
</protein>
<evidence type="ECO:0000256" key="8">
    <source>
        <dbReference type="PROSITE-ProRule" id="PRU01026"/>
    </source>
</evidence>